<dbReference type="RefSeq" id="WP_191707754.1">
    <property type="nucleotide sequence ID" value="NZ_JACSQA010000017.1"/>
</dbReference>
<feature type="transmembrane region" description="Helical" evidence="5">
    <location>
        <begin position="101"/>
        <end position="120"/>
    </location>
</feature>
<comment type="caution">
    <text evidence="7">The sequence shown here is derived from an EMBL/GenBank/DDBJ whole genome shotgun (WGS) entry which is preliminary data.</text>
</comment>
<feature type="transmembrane region" description="Helical" evidence="5">
    <location>
        <begin position="30"/>
        <end position="47"/>
    </location>
</feature>
<keyword evidence="4 5" id="KW-0472">Membrane</keyword>
<proteinExistence type="predicted"/>
<sequence>MFKNIKAWAKNLKKQIFILYFACKDQRVPWYAKTFTICIVAYAFSPIDFIPDFIPILGYLDDVILLPLGIFLALKMIPKNILLESEVQAEKWMNNDKPKNWVAASIILFIWAFIVIWAILKIYRYFN</sequence>
<evidence type="ECO:0000256" key="5">
    <source>
        <dbReference type="SAM" id="Phobius"/>
    </source>
</evidence>
<keyword evidence="8" id="KW-1185">Reference proteome</keyword>
<keyword evidence="2 5" id="KW-0812">Transmembrane</keyword>
<name>A0ABR8XDL1_9BACL</name>
<protein>
    <submittedName>
        <fullName evidence="7">DUF1232 domain-containing protein</fullName>
    </submittedName>
</protein>
<dbReference type="Pfam" id="PF06803">
    <property type="entry name" value="DUF1232"/>
    <property type="match status" value="1"/>
</dbReference>
<gene>
    <name evidence="7" type="ORF">H9636_11665</name>
</gene>
<evidence type="ECO:0000313" key="7">
    <source>
        <dbReference type="EMBL" id="MBD8027312.1"/>
    </source>
</evidence>
<evidence type="ECO:0000256" key="4">
    <source>
        <dbReference type="ARBA" id="ARBA00023136"/>
    </source>
</evidence>
<reference evidence="7 8" key="1">
    <citation type="submission" date="2020-08" db="EMBL/GenBank/DDBJ databases">
        <title>A Genomic Blueprint of the Chicken Gut Microbiome.</title>
        <authorList>
            <person name="Gilroy R."/>
            <person name="Ravi A."/>
            <person name="Getino M."/>
            <person name="Pursley I."/>
            <person name="Horton D.L."/>
            <person name="Alikhan N.-F."/>
            <person name="Baker D."/>
            <person name="Gharbi K."/>
            <person name="Hall N."/>
            <person name="Watson M."/>
            <person name="Adriaenssens E.M."/>
            <person name="Foster-Nyarko E."/>
            <person name="Jarju S."/>
            <person name="Secka A."/>
            <person name="Antonio M."/>
            <person name="Oren A."/>
            <person name="Chaudhuri R."/>
            <person name="La Ragione R.M."/>
            <person name="Hildebrand F."/>
            <person name="Pallen M.J."/>
        </authorList>
    </citation>
    <scope>NUCLEOTIDE SEQUENCE [LARGE SCALE GENOMIC DNA]</scope>
    <source>
        <strain evidence="7 8">Re31</strain>
    </source>
</reference>
<dbReference type="EMBL" id="JACSQA010000017">
    <property type="protein sequence ID" value="MBD8027312.1"/>
    <property type="molecule type" value="Genomic_DNA"/>
</dbReference>
<accession>A0ABR8XDL1</accession>
<dbReference type="Proteomes" id="UP000640930">
    <property type="component" value="Unassembled WGS sequence"/>
</dbReference>
<dbReference type="InterPro" id="IPR010652">
    <property type="entry name" value="DUF1232"/>
</dbReference>
<keyword evidence="3 5" id="KW-1133">Transmembrane helix</keyword>
<organism evidence="7 8">
    <name type="scientific">Ureibacillus galli</name>
    <dbReference type="NCBI Taxonomy" id="2762222"/>
    <lineage>
        <taxon>Bacteria</taxon>
        <taxon>Bacillati</taxon>
        <taxon>Bacillota</taxon>
        <taxon>Bacilli</taxon>
        <taxon>Bacillales</taxon>
        <taxon>Caryophanaceae</taxon>
        <taxon>Ureibacillus</taxon>
    </lineage>
</organism>
<comment type="subcellular location">
    <subcellularLocation>
        <location evidence="1">Endomembrane system</location>
        <topology evidence="1">Multi-pass membrane protein</topology>
    </subcellularLocation>
</comment>
<evidence type="ECO:0000256" key="2">
    <source>
        <dbReference type="ARBA" id="ARBA00022692"/>
    </source>
</evidence>
<evidence type="ECO:0000256" key="3">
    <source>
        <dbReference type="ARBA" id="ARBA00022989"/>
    </source>
</evidence>
<evidence type="ECO:0000256" key="1">
    <source>
        <dbReference type="ARBA" id="ARBA00004127"/>
    </source>
</evidence>
<evidence type="ECO:0000259" key="6">
    <source>
        <dbReference type="Pfam" id="PF06803"/>
    </source>
</evidence>
<feature type="domain" description="DUF1232" evidence="6">
    <location>
        <begin position="33"/>
        <end position="68"/>
    </location>
</feature>
<evidence type="ECO:0000313" key="8">
    <source>
        <dbReference type="Proteomes" id="UP000640930"/>
    </source>
</evidence>